<keyword evidence="6" id="KW-1185">Reference proteome</keyword>
<name>A0A1E5Q946_9PROT</name>
<evidence type="ECO:0000256" key="1">
    <source>
        <dbReference type="ARBA" id="ARBA00023015"/>
    </source>
</evidence>
<organism evidence="5 6">
    <name type="scientific">Magnetovibrio blakemorei</name>
    <dbReference type="NCBI Taxonomy" id="28181"/>
    <lineage>
        <taxon>Bacteria</taxon>
        <taxon>Pseudomonadati</taxon>
        <taxon>Pseudomonadota</taxon>
        <taxon>Alphaproteobacteria</taxon>
        <taxon>Rhodospirillales</taxon>
        <taxon>Magnetovibrionaceae</taxon>
        <taxon>Magnetovibrio</taxon>
    </lineage>
</organism>
<dbReference type="Pfam" id="PF00196">
    <property type="entry name" value="GerE"/>
    <property type="match status" value="1"/>
</dbReference>
<dbReference type="STRING" id="28181.BEN30_07025"/>
<dbReference type="CDD" id="cd06170">
    <property type="entry name" value="LuxR_C_like"/>
    <property type="match status" value="1"/>
</dbReference>
<evidence type="ECO:0000259" key="4">
    <source>
        <dbReference type="PROSITE" id="PS50043"/>
    </source>
</evidence>
<comment type="caution">
    <text evidence="5">The sequence shown here is derived from an EMBL/GenBank/DDBJ whole genome shotgun (WGS) entry which is preliminary data.</text>
</comment>
<dbReference type="Gene3D" id="1.10.10.10">
    <property type="entry name" value="Winged helix-like DNA-binding domain superfamily/Winged helix DNA-binding domain"/>
    <property type="match status" value="1"/>
</dbReference>
<evidence type="ECO:0000313" key="6">
    <source>
        <dbReference type="Proteomes" id="UP000095347"/>
    </source>
</evidence>
<feature type="domain" description="HTH luxR-type" evidence="4">
    <location>
        <begin position="192"/>
        <end position="257"/>
    </location>
</feature>
<evidence type="ECO:0000256" key="3">
    <source>
        <dbReference type="ARBA" id="ARBA00023163"/>
    </source>
</evidence>
<evidence type="ECO:0000256" key="2">
    <source>
        <dbReference type="ARBA" id="ARBA00023125"/>
    </source>
</evidence>
<dbReference type="PANTHER" id="PTHR44688:SF25">
    <property type="entry name" value="HTH LUXR-TYPE DOMAIN-CONTAINING PROTEIN"/>
    <property type="match status" value="1"/>
</dbReference>
<dbReference type="PANTHER" id="PTHR44688">
    <property type="entry name" value="DNA-BINDING TRANSCRIPTIONAL ACTIVATOR DEVR_DOSR"/>
    <property type="match status" value="1"/>
</dbReference>
<dbReference type="InterPro" id="IPR005143">
    <property type="entry name" value="TF_LuxR_autoind-bd_dom"/>
</dbReference>
<dbReference type="SUPFAM" id="SSF46894">
    <property type="entry name" value="C-terminal effector domain of the bipartite response regulators"/>
    <property type="match status" value="1"/>
</dbReference>
<dbReference type="Proteomes" id="UP000095347">
    <property type="component" value="Unassembled WGS sequence"/>
</dbReference>
<dbReference type="AlphaFoldDB" id="A0A1E5Q946"/>
<dbReference type="Pfam" id="PF03472">
    <property type="entry name" value="Autoind_bind"/>
    <property type="match status" value="1"/>
</dbReference>
<dbReference type="GO" id="GO:0006355">
    <property type="term" value="P:regulation of DNA-templated transcription"/>
    <property type="evidence" value="ECO:0007669"/>
    <property type="project" value="InterPro"/>
</dbReference>
<dbReference type="Gene3D" id="3.30.450.80">
    <property type="entry name" value="Transcription factor LuxR-like, autoinducer-binding domain"/>
    <property type="match status" value="1"/>
</dbReference>
<dbReference type="InterPro" id="IPR000792">
    <property type="entry name" value="Tscrpt_reg_LuxR_C"/>
</dbReference>
<dbReference type="PRINTS" id="PR00038">
    <property type="entry name" value="HTHLUXR"/>
</dbReference>
<dbReference type="PROSITE" id="PS50043">
    <property type="entry name" value="HTH_LUXR_2"/>
    <property type="match status" value="1"/>
</dbReference>
<gene>
    <name evidence="5" type="ORF">BEN30_07025</name>
</gene>
<keyword evidence="1" id="KW-0805">Transcription regulation</keyword>
<sequence>MDARRAFCGQRGEGEVAVRGAGLMALAKFIEDTLAADDPAQLFSSYLHALEQIGVDRVMYSALRNTHHDEVKIPGISHCYPDDWVSYYMEHNYVQLDPVRQHCLATRNGFMWDEMLRSRDVTSAQKKLMNQGTEAGLHTGLAIPFHGPYGEVYGVGLACSTKVPDLSRFLRQIEIMSVQFHVVFSSLHDQARNAVGKSLTPRETEVIKWCAVGKSNWAIGEILNISEHGVDFHIRNILRKLDCDTRISAVVKALHGGLIKL</sequence>
<dbReference type="SUPFAM" id="SSF75516">
    <property type="entry name" value="Pheromone-binding domain of LuxR-like quorum-sensing transcription factors"/>
    <property type="match status" value="1"/>
</dbReference>
<dbReference type="InterPro" id="IPR036693">
    <property type="entry name" value="TF_LuxR_autoind-bd_dom_sf"/>
</dbReference>
<dbReference type="OrthoDB" id="7345476at2"/>
<protein>
    <recommendedName>
        <fullName evidence="4">HTH luxR-type domain-containing protein</fullName>
    </recommendedName>
</protein>
<keyword evidence="2" id="KW-0238">DNA-binding</keyword>
<proteinExistence type="predicted"/>
<dbReference type="SMART" id="SM00421">
    <property type="entry name" value="HTH_LUXR"/>
    <property type="match status" value="1"/>
</dbReference>
<dbReference type="EMBL" id="MCGG01000017">
    <property type="protein sequence ID" value="OEJ68013.1"/>
    <property type="molecule type" value="Genomic_DNA"/>
</dbReference>
<dbReference type="GO" id="GO:0003677">
    <property type="term" value="F:DNA binding"/>
    <property type="evidence" value="ECO:0007669"/>
    <property type="project" value="UniProtKB-KW"/>
</dbReference>
<dbReference type="InterPro" id="IPR036388">
    <property type="entry name" value="WH-like_DNA-bd_sf"/>
</dbReference>
<evidence type="ECO:0000313" key="5">
    <source>
        <dbReference type="EMBL" id="OEJ68013.1"/>
    </source>
</evidence>
<dbReference type="InterPro" id="IPR016032">
    <property type="entry name" value="Sig_transdc_resp-reg_C-effctor"/>
</dbReference>
<keyword evidence="3" id="KW-0804">Transcription</keyword>
<reference evidence="6" key="1">
    <citation type="submission" date="2016-07" db="EMBL/GenBank/DDBJ databases">
        <authorList>
            <person name="Florea S."/>
            <person name="Webb J.S."/>
            <person name="Jaromczyk J."/>
            <person name="Schardl C.L."/>
        </authorList>
    </citation>
    <scope>NUCLEOTIDE SEQUENCE [LARGE SCALE GENOMIC DNA]</scope>
    <source>
        <strain evidence="6">MV-1</strain>
    </source>
</reference>
<accession>A0A1E5Q946</accession>